<dbReference type="GO" id="GO:0007165">
    <property type="term" value="P:signal transduction"/>
    <property type="evidence" value="ECO:0007669"/>
    <property type="project" value="InterPro"/>
</dbReference>
<dbReference type="InterPro" id="IPR011713">
    <property type="entry name" value="Leu-rich_rpt_3"/>
</dbReference>
<comment type="caution">
    <text evidence="7">The sequence shown here is derived from an EMBL/GenBank/DDBJ whole genome shotgun (WGS) entry which is preliminary data.</text>
</comment>
<accession>A0AA38W9C1</accession>
<dbReference type="SUPFAM" id="SSF52058">
    <property type="entry name" value="L domain-like"/>
    <property type="match status" value="1"/>
</dbReference>
<dbReference type="SUPFAM" id="SSF52540">
    <property type="entry name" value="P-loop containing nucleoside triphosphate hydrolases"/>
    <property type="match status" value="1"/>
</dbReference>
<dbReference type="Pfam" id="PF23282">
    <property type="entry name" value="WHD_ROQ1"/>
    <property type="match status" value="1"/>
</dbReference>
<dbReference type="InterPro" id="IPR042197">
    <property type="entry name" value="Apaf_helical"/>
</dbReference>
<evidence type="ECO:0000256" key="4">
    <source>
        <dbReference type="ARBA" id="ARBA00023027"/>
    </source>
</evidence>
<evidence type="ECO:0000256" key="2">
    <source>
        <dbReference type="ARBA" id="ARBA00022737"/>
    </source>
</evidence>
<evidence type="ECO:0000256" key="1">
    <source>
        <dbReference type="ARBA" id="ARBA00022614"/>
    </source>
</evidence>
<dbReference type="Pfam" id="PF01582">
    <property type="entry name" value="TIR"/>
    <property type="match status" value="1"/>
</dbReference>
<dbReference type="InterPro" id="IPR035897">
    <property type="entry name" value="Toll_tir_struct_dom_sf"/>
</dbReference>
<dbReference type="GO" id="GO:0006952">
    <property type="term" value="P:defense response"/>
    <property type="evidence" value="ECO:0007669"/>
    <property type="project" value="UniProtKB-KW"/>
</dbReference>
<dbReference type="InterPro" id="IPR058192">
    <property type="entry name" value="WHD_ROQ1-like"/>
</dbReference>
<dbReference type="PANTHER" id="PTHR11017">
    <property type="entry name" value="LEUCINE-RICH REPEAT-CONTAINING PROTEIN"/>
    <property type="match status" value="1"/>
</dbReference>
<dbReference type="InterPro" id="IPR032675">
    <property type="entry name" value="LRR_dom_sf"/>
</dbReference>
<dbReference type="SMART" id="SM00255">
    <property type="entry name" value="TIR"/>
    <property type="match status" value="1"/>
</dbReference>
<dbReference type="Gene3D" id="3.40.50.10140">
    <property type="entry name" value="Toll/interleukin-1 receptor homology (TIR) domain"/>
    <property type="match status" value="1"/>
</dbReference>
<dbReference type="PROSITE" id="PS50104">
    <property type="entry name" value="TIR"/>
    <property type="match status" value="1"/>
</dbReference>
<evidence type="ECO:0000256" key="5">
    <source>
        <dbReference type="SAM" id="MobiDB-lite"/>
    </source>
</evidence>
<reference evidence="7" key="1">
    <citation type="submission" date="2023-03" db="EMBL/GenBank/DDBJ databases">
        <title>Chromosome-scale reference genome and RAD-based genetic map of yellow starthistle (Centaurea solstitialis) reveal putative structural variation and QTLs associated with invader traits.</title>
        <authorList>
            <person name="Reatini B."/>
            <person name="Cang F.A."/>
            <person name="Jiang Q."/>
            <person name="Mckibben M.T.W."/>
            <person name="Barker M.S."/>
            <person name="Rieseberg L.H."/>
            <person name="Dlugosch K.M."/>
        </authorList>
    </citation>
    <scope>NUCLEOTIDE SEQUENCE</scope>
    <source>
        <strain evidence="7">CAN-66</strain>
        <tissue evidence="7">Leaf</tissue>
    </source>
</reference>
<dbReference type="AlphaFoldDB" id="A0AA38W9C1"/>
<dbReference type="SUPFAM" id="SSF46785">
    <property type="entry name" value="Winged helix' DNA-binding domain"/>
    <property type="match status" value="1"/>
</dbReference>
<keyword evidence="4" id="KW-0520">NAD</keyword>
<keyword evidence="2" id="KW-0677">Repeat</keyword>
<dbReference type="Pfam" id="PF00931">
    <property type="entry name" value="NB-ARC"/>
    <property type="match status" value="1"/>
</dbReference>
<dbReference type="InterPro" id="IPR027417">
    <property type="entry name" value="P-loop_NTPase"/>
</dbReference>
<sequence>MFSYVSRPGMGLQLCQNASAVGTVIFIKLSFQEWTQQVQDMLNAKKFEDIAFRDKDYNNGAVEYYSKNEFGTKLMELAAVVVGWLTIFGCILSKDDYDGRKMLKHDPLFIPAMASSSNSSIHKTSFRYDVFLSFRGEDTRTNFVDHLYHALKQENIETYKDDENLERGKKISMELIQAIEDSRFHVIVFSKNYASSSWCLDELVKIMECQNTKTGQIVYPIFYDVEPTQVRKQSGEFGKAFSKHENDEVAEKWRKALVKATSFSGWDLSTTANGHEVDFIKLVVKVISSKLPVVFAAENLVGMRTRVNDVISSLNAARYKVCMIGIWGMGGLKSLQQQVLRDVFKRQDIFINGVLDGQKEMKTKMHGIEVLVVLDDVDHINQLKALAGERNWFKKGSVIIITTRDEQVLRSHDVELIQVNLLSNKEALSLFYMNAFGTEIPVQGYEALSREVVSYAAGLPLTITVLGSHLRGRSTRGWKGVLESLKRMPKKEVVDILELSYTSLEDDVKEIFLDVACMWVYIPIDDVVLLLESCGHFEARCGLDVLKEKSLITISNDGEKVVMHDQIVEMGRNIVRRPHRKEPHKHSHLWKTLEIEHVLANDLGTEATECIEYLYGELSSELFMKGLRKMKKLRYLRAYTKSHDGYCFSGDWEFDEVTEYIPSALQCLIWSYYPFSSLPKIFQANNLVTLSMPESEIVQLWEGGEKKILKKLKYLQFRNSKLKTLDLGMTPNLKELWLSRCRDLAELLFPLQCLQLTYIHLSHTKLRTLDLRGAPNLEGLKILCHDDLAELYIPAKWPKLKSFNLKDSKLTTLDLQEAQNLEKLVVRGCDSLEELHIHSNCLKLESIDITGVKLRTFDLALTPNLKRLRLTECSHLVELQAPEDIDLLKCIEELNIAECTILRDIPNSICKMKRLECFHLRNCVAVEKLPEELGRLECLKASRVIWFYIRDTNLRRRNILLRKAMNNIHPETTAEASRMMIWRAPKKRLLYRAFKKNFGEGPKKPIHSKRILDNMPLVVPITNLEQDSHALYHHRYLVGSPGLWPDYILGNFYRELKHAPLGLTLSGPWLLTPGFELGGRYPRPHWAQTNPRQFWAEARLLKHAAPGRSPRTSRMRPPGLELGFTTM</sequence>
<dbReference type="Gene3D" id="1.10.8.430">
    <property type="entry name" value="Helical domain of apoptotic protease-activating factors"/>
    <property type="match status" value="1"/>
</dbReference>
<dbReference type="Gene3D" id="3.80.10.10">
    <property type="entry name" value="Ribonuclease Inhibitor"/>
    <property type="match status" value="2"/>
</dbReference>
<dbReference type="InterPro" id="IPR044974">
    <property type="entry name" value="Disease_R_plants"/>
</dbReference>
<keyword evidence="1" id="KW-0433">Leucine-rich repeat</keyword>
<dbReference type="Gene3D" id="3.40.50.300">
    <property type="entry name" value="P-loop containing nucleotide triphosphate hydrolases"/>
    <property type="match status" value="1"/>
</dbReference>
<dbReference type="InterPro" id="IPR036390">
    <property type="entry name" value="WH_DNA-bd_sf"/>
</dbReference>
<dbReference type="PRINTS" id="PR00364">
    <property type="entry name" value="DISEASERSIST"/>
</dbReference>
<dbReference type="Proteomes" id="UP001172457">
    <property type="component" value="Chromosome 4"/>
</dbReference>
<evidence type="ECO:0000259" key="6">
    <source>
        <dbReference type="PROSITE" id="PS50104"/>
    </source>
</evidence>
<dbReference type="InterPro" id="IPR000157">
    <property type="entry name" value="TIR_dom"/>
</dbReference>
<dbReference type="SUPFAM" id="SSF52200">
    <property type="entry name" value="Toll/Interleukin receptor TIR domain"/>
    <property type="match status" value="1"/>
</dbReference>
<proteinExistence type="predicted"/>
<evidence type="ECO:0000313" key="8">
    <source>
        <dbReference type="Proteomes" id="UP001172457"/>
    </source>
</evidence>
<feature type="domain" description="TIR" evidence="6">
    <location>
        <begin position="126"/>
        <end position="291"/>
    </location>
</feature>
<dbReference type="EMBL" id="JARYMX010000004">
    <property type="protein sequence ID" value="KAJ9551867.1"/>
    <property type="molecule type" value="Genomic_DNA"/>
</dbReference>
<dbReference type="Pfam" id="PF07725">
    <property type="entry name" value="LRR_3"/>
    <property type="match status" value="1"/>
</dbReference>
<keyword evidence="8" id="KW-1185">Reference proteome</keyword>
<dbReference type="PANTHER" id="PTHR11017:SF544">
    <property type="entry name" value="ADP-RIBOSYL CYCLASE_CYCLIC ADP-RIBOSE HYDROLASE"/>
    <property type="match status" value="1"/>
</dbReference>
<evidence type="ECO:0000313" key="7">
    <source>
        <dbReference type="EMBL" id="KAJ9551867.1"/>
    </source>
</evidence>
<keyword evidence="3" id="KW-0611">Plant defense</keyword>
<feature type="region of interest" description="Disordered" evidence="5">
    <location>
        <begin position="1106"/>
        <end position="1127"/>
    </location>
</feature>
<name>A0AA38W9C1_9ASTR</name>
<gene>
    <name evidence="7" type="ORF">OSB04_015912</name>
</gene>
<dbReference type="InterPro" id="IPR002182">
    <property type="entry name" value="NB-ARC"/>
</dbReference>
<organism evidence="7 8">
    <name type="scientific">Centaurea solstitialis</name>
    <name type="common">yellow star-thistle</name>
    <dbReference type="NCBI Taxonomy" id="347529"/>
    <lineage>
        <taxon>Eukaryota</taxon>
        <taxon>Viridiplantae</taxon>
        <taxon>Streptophyta</taxon>
        <taxon>Embryophyta</taxon>
        <taxon>Tracheophyta</taxon>
        <taxon>Spermatophyta</taxon>
        <taxon>Magnoliopsida</taxon>
        <taxon>eudicotyledons</taxon>
        <taxon>Gunneridae</taxon>
        <taxon>Pentapetalae</taxon>
        <taxon>asterids</taxon>
        <taxon>campanulids</taxon>
        <taxon>Asterales</taxon>
        <taxon>Asteraceae</taxon>
        <taxon>Carduoideae</taxon>
        <taxon>Cardueae</taxon>
        <taxon>Centaureinae</taxon>
        <taxon>Centaurea</taxon>
    </lineage>
</organism>
<dbReference type="GO" id="GO:0043531">
    <property type="term" value="F:ADP binding"/>
    <property type="evidence" value="ECO:0007669"/>
    <property type="project" value="InterPro"/>
</dbReference>
<protein>
    <recommendedName>
        <fullName evidence="6">TIR domain-containing protein</fullName>
    </recommendedName>
</protein>
<dbReference type="FunFam" id="3.40.50.10140:FF:000007">
    <property type="entry name" value="Disease resistance protein (TIR-NBS-LRR class)"/>
    <property type="match status" value="1"/>
</dbReference>
<evidence type="ECO:0000256" key="3">
    <source>
        <dbReference type="ARBA" id="ARBA00022821"/>
    </source>
</evidence>